<keyword evidence="1" id="KW-0175">Coiled coil</keyword>
<evidence type="ECO:0000313" key="3">
    <source>
        <dbReference type="EMBL" id="KLU05498.1"/>
    </source>
</evidence>
<protein>
    <recommendedName>
        <fullName evidence="5">Signal peptide and transmembrane protein</fullName>
    </recommendedName>
</protein>
<proteinExistence type="predicted"/>
<reference evidence="3" key="1">
    <citation type="submission" date="2015-05" db="EMBL/GenBank/DDBJ databases">
        <title>Permanent draft genome of Rhodopirellula islandicus K833.</title>
        <authorList>
            <person name="Kizina J."/>
            <person name="Richter M."/>
            <person name="Glockner F.O."/>
            <person name="Harder J."/>
        </authorList>
    </citation>
    <scope>NUCLEOTIDE SEQUENCE [LARGE SCALE GENOMIC DNA]</scope>
    <source>
        <strain evidence="3">K833</strain>
    </source>
</reference>
<dbReference type="PATRIC" id="fig|595434.4.peg.2039"/>
<feature type="chain" id="PRO_5005248144" description="Signal peptide and transmembrane protein" evidence="2">
    <location>
        <begin position="22"/>
        <end position="68"/>
    </location>
</feature>
<comment type="caution">
    <text evidence="3">The sequence shown here is derived from an EMBL/GenBank/DDBJ whole genome shotgun (WGS) entry which is preliminary data.</text>
</comment>
<dbReference type="Proteomes" id="UP000036367">
    <property type="component" value="Unassembled WGS sequence"/>
</dbReference>
<gene>
    <name evidence="3" type="ORF">RISK_002130</name>
</gene>
<accession>A0A0J1BG34</accession>
<keyword evidence="2" id="KW-0732">Signal</keyword>
<keyword evidence="4" id="KW-1185">Reference proteome</keyword>
<evidence type="ECO:0008006" key="5">
    <source>
        <dbReference type="Google" id="ProtNLM"/>
    </source>
</evidence>
<feature type="coiled-coil region" evidence="1">
    <location>
        <begin position="22"/>
        <end position="60"/>
    </location>
</feature>
<name>A0A0J1BG34_RHOIS</name>
<evidence type="ECO:0000256" key="1">
    <source>
        <dbReference type="SAM" id="Coils"/>
    </source>
</evidence>
<sequence>MRIKFVVAVFAMLLIAPGCMPYQDEYEQAMEAKEEAERMYEEAKVEAETAKGALEAEQQSVQRIYNED</sequence>
<dbReference type="AlphaFoldDB" id="A0A0J1BG34"/>
<feature type="signal peptide" evidence="2">
    <location>
        <begin position="1"/>
        <end position="21"/>
    </location>
</feature>
<evidence type="ECO:0000313" key="4">
    <source>
        <dbReference type="Proteomes" id="UP000036367"/>
    </source>
</evidence>
<organism evidence="3 4">
    <name type="scientific">Rhodopirellula islandica</name>
    <dbReference type="NCBI Taxonomy" id="595434"/>
    <lineage>
        <taxon>Bacteria</taxon>
        <taxon>Pseudomonadati</taxon>
        <taxon>Planctomycetota</taxon>
        <taxon>Planctomycetia</taxon>
        <taxon>Pirellulales</taxon>
        <taxon>Pirellulaceae</taxon>
        <taxon>Rhodopirellula</taxon>
    </lineage>
</organism>
<evidence type="ECO:0000256" key="2">
    <source>
        <dbReference type="SAM" id="SignalP"/>
    </source>
</evidence>
<dbReference type="RefSeq" id="WP_047813890.1">
    <property type="nucleotide sequence ID" value="NZ_LECT01000017.1"/>
</dbReference>
<dbReference type="STRING" id="595434.RISK_002130"/>
<dbReference type="EMBL" id="LECT01000017">
    <property type="protein sequence ID" value="KLU05498.1"/>
    <property type="molecule type" value="Genomic_DNA"/>
</dbReference>